<evidence type="ECO:0000259" key="12">
    <source>
        <dbReference type="PROSITE" id="PS01180"/>
    </source>
</evidence>
<evidence type="ECO:0000259" key="15">
    <source>
        <dbReference type="PROSITE" id="PS50262"/>
    </source>
</evidence>
<dbReference type="Pfam" id="PF00001">
    <property type="entry name" value="7tm_1"/>
    <property type="match status" value="1"/>
</dbReference>
<dbReference type="SMART" id="SM00181">
    <property type="entry name" value="EGF"/>
    <property type="match status" value="2"/>
</dbReference>
<feature type="domain" description="CUB" evidence="12">
    <location>
        <begin position="837"/>
        <end position="949"/>
    </location>
</feature>
<dbReference type="InterPro" id="IPR000421">
    <property type="entry name" value="FA58C"/>
</dbReference>
<dbReference type="CDD" id="cd00054">
    <property type="entry name" value="EGF_CA"/>
    <property type="match status" value="1"/>
</dbReference>
<dbReference type="SUPFAM" id="SSF49785">
    <property type="entry name" value="Galactose-binding domain-like"/>
    <property type="match status" value="3"/>
</dbReference>
<comment type="caution">
    <text evidence="9">Lacks conserved residue(s) required for the propagation of feature annotation.</text>
</comment>
<feature type="region of interest" description="Disordered" evidence="10">
    <location>
        <begin position="1923"/>
        <end position="1948"/>
    </location>
</feature>
<evidence type="ECO:0000256" key="7">
    <source>
        <dbReference type="ARBA" id="ARBA00023157"/>
    </source>
</evidence>
<dbReference type="Gene3D" id="2.60.120.260">
    <property type="entry name" value="Galactose-binding domain-like"/>
    <property type="match status" value="3"/>
</dbReference>
<evidence type="ECO:0000256" key="8">
    <source>
        <dbReference type="PROSITE-ProRule" id="PRU00059"/>
    </source>
</evidence>
<feature type="domain" description="F5/8 type C" evidence="13">
    <location>
        <begin position="6"/>
        <end position="153"/>
    </location>
</feature>
<feature type="transmembrane region" description="Helical" evidence="11">
    <location>
        <begin position="1853"/>
        <end position="1877"/>
    </location>
</feature>
<evidence type="ECO:0000313" key="16">
    <source>
        <dbReference type="EMBL" id="KAJ8026622.1"/>
    </source>
</evidence>
<evidence type="ECO:0000256" key="10">
    <source>
        <dbReference type="SAM" id="MobiDB-lite"/>
    </source>
</evidence>
<dbReference type="PROSITE" id="PS01187">
    <property type="entry name" value="EGF_CA"/>
    <property type="match status" value="1"/>
</dbReference>
<dbReference type="GO" id="GO:0008528">
    <property type="term" value="F:G protein-coupled peptide receptor activity"/>
    <property type="evidence" value="ECO:0007669"/>
    <property type="project" value="TreeGrafter"/>
</dbReference>
<dbReference type="Pfam" id="PF00059">
    <property type="entry name" value="Lectin_C"/>
    <property type="match status" value="1"/>
</dbReference>
<evidence type="ECO:0000256" key="6">
    <source>
        <dbReference type="ARBA" id="ARBA00023136"/>
    </source>
</evidence>
<feature type="transmembrane region" description="Helical" evidence="11">
    <location>
        <begin position="1754"/>
        <end position="1776"/>
    </location>
</feature>
<dbReference type="InterPro" id="IPR000859">
    <property type="entry name" value="CUB_dom"/>
</dbReference>
<dbReference type="InterPro" id="IPR000276">
    <property type="entry name" value="GPCR_Rhodpsn"/>
</dbReference>
<organism evidence="16 17">
    <name type="scientific">Holothuria leucospilota</name>
    <name type="common">Black long sea cucumber</name>
    <name type="synonym">Mertensiothuria leucospilota</name>
    <dbReference type="NCBI Taxonomy" id="206669"/>
    <lineage>
        <taxon>Eukaryota</taxon>
        <taxon>Metazoa</taxon>
        <taxon>Echinodermata</taxon>
        <taxon>Eleutherozoa</taxon>
        <taxon>Echinozoa</taxon>
        <taxon>Holothuroidea</taxon>
        <taxon>Aspidochirotacea</taxon>
        <taxon>Aspidochirotida</taxon>
        <taxon>Holothuriidae</taxon>
        <taxon>Holothuria</taxon>
    </lineage>
</organism>
<dbReference type="CDD" id="cd00037">
    <property type="entry name" value="CLECT"/>
    <property type="match status" value="2"/>
</dbReference>
<dbReference type="SUPFAM" id="SSF57424">
    <property type="entry name" value="LDL receptor-like module"/>
    <property type="match status" value="5"/>
</dbReference>
<gene>
    <name evidence="16" type="ORF">HOLleu_31512</name>
</gene>
<dbReference type="InterPro" id="IPR016186">
    <property type="entry name" value="C-type_lectin-like/link_sf"/>
</dbReference>
<dbReference type="Gene3D" id="1.20.1070.10">
    <property type="entry name" value="Rhodopsin 7-helix transmembrane proteins"/>
    <property type="match status" value="1"/>
</dbReference>
<dbReference type="PROSITE" id="PS01285">
    <property type="entry name" value="FA58C_1"/>
    <property type="match status" value="1"/>
</dbReference>
<dbReference type="PROSITE" id="PS01180">
    <property type="entry name" value="CUB"/>
    <property type="match status" value="1"/>
</dbReference>
<dbReference type="PROSITE" id="PS01286">
    <property type="entry name" value="FA58C_2"/>
    <property type="match status" value="1"/>
</dbReference>
<dbReference type="PRINTS" id="PR00261">
    <property type="entry name" value="LDLRECEPTOR"/>
</dbReference>
<evidence type="ECO:0000256" key="4">
    <source>
        <dbReference type="ARBA" id="ARBA00022737"/>
    </source>
</evidence>
<evidence type="ECO:0000256" key="5">
    <source>
        <dbReference type="ARBA" id="ARBA00022989"/>
    </source>
</evidence>
<feature type="disulfide bond" evidence="8">
    <location>
        <begin position="837"/>
        <end position="864"/>
    </location>
</feature>
<feature type="domain" description="F5/8 type C" evidence="13">
    <location>
        <begin position="156"/>
        <end position="318"/>
    </location>
</feature>
<dbReference type="CDD" id="cd00112">
    <property type="entry name" value="LDLa"/>
    <property type="match status" value="3"/>
</dbReference>
<keyword evidence="3 11" id="KW-0812">Transmembrane</keyword>
<accession>A0A9Q0YTI0</accession>
<dbReference type="InterPro" id="IPR008979">
    <property type="entry name" value="Galactose-bd-like_sf"/>
</dbReference>
<dbReference type="SMART" id="SM00179">
    <property type="entry name" value="EGF_CA"/>
    <property type="match status" value="1"/>
</dbReference>
<feature type="disulfide bond" evidence="9">
    <location>
        <begin position="1289"/>
        <end position="1301"/>
    </location>
</feature>
<feature type="disulfide bond" evidence="9">
    <location>
        <begin position="1308"/>
        <end position="1323"/>
    </location>
</feature>
<feature type="disulfide bond" evidence="9">
    <location>
        <begin position="1454"/>
        <end position="1466"/>
    </location>
</feature>
<evidence type="ECO:0008006" key="18">
    <source>
        <dbReference type="Google" id="ProtNLM"/>
    </source>
</evidence>
<feature type="compositionally biased region" description="Polar residues" evidence="10">
    <location>
        <begin position="1923"/>
        <end position="1940"/>
    </location>
</feature>
<dbReference type="InterPro" id="IPR036055">
    <property type="entry name" value="LDL_receptor-like_sf"/>
</dbReference>
<dbReference type="PROSITE" id="PS50022">
    <property type="entry name" value="FA58C_3"/>
    <property type="match status" value="3"/>
</dbReference>
<evidence type="ECO:0000313" key="17">
    <source>
        <dbReference type="Proteomes" id="UP001152320"/>
    </source>
</evidence>
<dbReference type="CDD" id="cd00041">
    <property type="entry name" value="CUB"/>
    <property type="match status" value="1"/>
</dbReference>
<dbReference type="PROSITE" id="PS01209">
    <property type="entry name" value="LDLRA_1"/>
    <property type="match status" value="4"/>
</dbReference>
<reference evidence="16" key="1">
    <citation type="submission" date="2021-10" db="EMBL/GenBank/DDBJ databases">
        <title>Tropical sea cucumber genome reveals ecological adaptation and Cuvierian tubules defense mechanism.</title>
        <authorList>
            <person name="Chen T."/>
        </authorList>
    </citation>
    <scope>NUCLEOTIDE SEQUENCE</scope>
    <source>
        <strain evidence="16">Nanhai2018</strain>
        <tissue evidence="16">Muscle</tissue>
    </source>
</reference>
<dbReference type="Gene3D" id="2.10.25.10">
    <property type="entry name" value="Laminin"/>
    <property type="match status" value="1"/>
</dbReference>
<feature type="domain" description="C-type lectin" evidence="14">
    <location>
        <begin position="970"/>
        <end position="1093"/>
    </location>
</feature>
<dbReference type="SUPFAM" id="SSF57196">
    <property type="entry name" value="EGF/Laminin"/>
    <property type="match status" value="1"/>
</dbReference>
<keyword evidence="17" id="KW-1185">Reference proteome</keyword>
<feature type="disulfide bond" evidence="9">
    <location>
        <begin position="1493"/>
        <end position="1505"/>
    </location>
</feature>
<protein>
    <recommendedName>
        <fullName evidence="18">G-protein coupled receptor GRL101</fullName>
    </recommendedName>
</protein>
<dbReference type="CDD" id="cd00057">
    <property type="entry name" value="FA58C"/>
    <property type="match status" value="1"/>
</dbReference>
<name>A0A9Q0YTI0_HOLLE</name>
<dbReference type="PANTHER" id="PTHR24372:SF77">
    <property type="entry name" value="G-PROTEIN COUPLED RECEPTORS FAMILY 1 PROFILE DOMAIN-CONTAINING PROTEIN"/>
    <property type="match status" value="1"/>
</dbReference>
<dbReference type="GO" id="GO:0009755">
    <property type="term" value="P:hormone-mediated signaling pathway"/>
    <property type="evidence" value="ECO:0007669"/>
    <property type="project" value="TreeGrafter"/>
</dbReference>
<dbReference type="PROSITE" id="PS50041">
    <property type="entry name" value="C_TYPE_LECTIN_2"/>
    <property type="match status" value="1"/>
</dbReference>
<feature type="disulfide bond" evidence="9">
    <location>
        <begin position="1461"/>
        <end position="1479"/>
    </location>
</feature>
<dbReference type="SUPFAM" id="SSF49854">
    <property type="entry name" value="Spermadhesin, CUB domain"/>
    <property type="match status" value="1"/>
</dbReference>
<evidence type="ECO:0000259" key="13">
    <source>
        <dbReference type="PROSITE" id="PS50022"/>
    </source>
</evidence>
<dbReference type="PANTHER" id="PTHR24372">
    <property type="entry name" value="GLYCOPROTEIN HORMONE RECEPTOR"/>
    <property type="match status" value="1"/>
</dbReference>
<evidence type="ECO:0000256" key="11">
    <source>
        <dbReference type="SAM" id="Phobius"/>
    </source>
</evidence>
<dbReference type="Pfam" id="PF00431">
    <property type="entry name" value="CUB"/>
    <property type="match status" value="1"/>
</dbReference>
<dbReference type="PROSITE" id="PS50068">
    <property type="entry name" value="LDLRA_2"/>
    <property type="match status" value="4"/>
</dbReference>
<dbReference type="Gene3D" id="3.10.100.10">
    <property type="entry name" value="Mannose-Binding Protein A, subunit A"/>
    <property type="match status" value="1"/>
</dbReference>
<dbReference type="InterPro" id="IPR023415">
    <property type="entry name" value="LDLR_class-A_CS"/>
</dbReference>
<feature type="disulfide bond" evidence="9">
    <location>
        <begin position="1512"/>
        <end position="1527"/>
    </location>
</feature>
<feature type="transmembrane region" description="Helical" evidence="11">
    <location>
        <begin position="1889"/>
        <end position="1911"/>
    </location>
</feature>
<dbReference type="PROSITE" id="PS50262">
    <property type="entry name" value="G_PROTEIN_RECEP_F1_2"/>
    <property type="match status" value="1"/>
</dbReference>
<comment type="caution">
    <text evidence="16">The sequence shown here is derived from an EMBL/GenBank/DDBJ whole genome shotgun (WGS) entry which is preliminary data.</text>
</comment>
<dbReference type="SUPFAM" id="SSF81321">
    <property type="entry name" value="Family A G protein-coupled receptor-like"/>
    <property type="match status" value="1"/>
</dbReference>
<dbReference type="Proteomes" id="UP001152320">
    <property type="component" value="Chromosome 16"/>
</dbReference>
<dbReference type="GO" id="GO:0005886">
    <property type="term" value="C:plasma membrane"/>
    <property type="evidence" value="ECO:0007669"/>
    <property type="project" value="TreeGrafter"/>
</dbReference>
<dbReference type="PROSITE" id="PS00237">
    <property type="entry name" value="G_PROTEIN_RECEP_F1_1"/>
    <property type="match status" value="1"/>
</dbReference>
<proteinExistence type="predicted"/>
<evidence type="ECO:0000256" key="2">
    <source>
        <dbReference type="ARBA" id="ARBA00022614"/>
    </source>
</evidence>
<dbReference type="SMART" id="SM00042">
    <property type="entry name" value="CUB"/>
    <property type="match status" value="1"/>
</dbReference>
<evidence type="ECO:0000256" key="3">
    <source>
        <dbReference type="ARBA" id="ARBA00022692"/>
    </source>
</evidence>
<dbReference type="InterPro" id="IPR000742">
    <property type="entry name" value="EGF"/>
</dbReference>
<keyword evidence="7 9" id="KW-1015">Disulfide bond</keyword>
<feature type="disulfide bond" evidence="9">
    <location>
        <begin position="1242"/>
        <end position="1254"/>
    </location>
</feature>
<keyword evidence="5 11" id="KW-1133">Transmembrane helix</keyword>
<feature type="transmembrane region" description="Helical" evidence="11">
    <location>
        <begin position="1713"/>
        <end position="1734"/>
    </location>
</feature>
<feature type="disulfide bond" evidence="9">
    <location>
        <begin position="1473"/>
        <end position="1488"/>
    </location>
</feature>
<sequence>MLEDLYEEGADGYEGRRILNDNITASSSIRGNFSAEFSRLSSNSCWKNSSTDSEPWLQVKLQGLHILSGVVLQGCGNGLPGWVSEFTIQSKTADNPFVSHRDKTTGAEVLRGNINGACRELVTFDPWIYAETLRVIPVSWHDSVGLRFELLGCRESCDFSTGLTDRHALDIAITASSVLDDGHLPGDARIQPFGIQSTTRLGWKPDISQDTEPWIQITYLNRFNIKAVITQGCATTNSFLRSFTVSYSPNQNVDDETDVRTITDPISGNPMLFKGNSNPEHLVTNSVPYEIRTFLIRLNGMRWGGTGDPCMKFEVIGCRHEVCGEPLGVGKGILGEITSNHDNDACVPESYEVHGSSDIGPLTASSGSPAVIVNTLDITLPEEFSITGIITQGTAIPNRQPAWATKFTIEYAIEDEDGLSFNFRPYVDVSGVTKVFSANFDRVTPLTNEFNRPFPATKLRVHYYNDVVQSTNGPCIRYDLIGCKVSEKGFPCGQTQVNRRGYCMGTVASSEDDACSTLYHPESRRAVLSNPLVADVFRLNARRFMRPGYSHYLIGLVHILEQSATNSLAPFIWNDGTPLLDLNRFSEDVSFSNTTELCVTISFFNRFAWETFPCDTSIITAATLCQFDIDECLQDIHGCSHGCLNFPGEYACSCPDGMFLDPDHQTVCKSLCHVLDLHYAPNFRDACLQFYSEDTFGNASHRCLQSSGRLLRERELLPVARDLKGRLPFSSSWVLREDSVGNNCYVTKLSVSIGQVETRRKSCDAKNTFICLFGLDQVNFATLCELKETWTVSETNELIVAFDTGLNQQFKGFRATYKTSDIPGCDLRPREGNVELCRRTTCIFPQAFIASPNYPLPPNEQAICRWIITTSPGSYIVLTIHDLTIPNNPECNVEYLLLKSGSKDQRLCGPARKQQRAMSYTSNFNEIDIQFTSQEGIFLASYEERFFTSSTPLELDSDGDFECPDGWHLYDERCFALNRTDTSITWTEAESLCSAGSDYSSLASIKNKRDMNFLHNLLVDSITDQQSYYIGLYLSPRSKNFTWVDGSPFSYTDWYSRETMYLEFQPDGGGAEKCTAIEIRSIGVTNNWFDIPCGAKATNRFICSKEATRRASVTVNNTSVVLSKEFCPNGFSYLNKVCIRLLPVEASGRNVSVEFCPVGSEIMQHQFVFLNLRELQYYLAYIWKTRENKSRFGILVIQKNAVELLCFQRQRSGRFIVQDNSCSVNETFVLCGMDSMARDQSCTSRQFLCGSGECVNKVFVCDFVLDCKDGSDEMGCRNTSKTDEEYPACEMDEYKCDNKQCIPLDQRCNLQSDCTDFSDEVECVKRTLPIRSLSVLFLYASVTYALVSVEHSVQLSNFTAISQSNFQCYSGDWIPFQSFCDGHRDCPGKSFEDEPQTCNYLQSNFSCDSSTDFLCKNGNCIESAELCLMEYDKFGIIKGCRDVTHLQDCELFECADLSFKCPDAYCIPQHYRCDNKNDCPRGEDEASCENYSCQGAYKCRGSSNCVSQRDVCDGIVHCPNGDDELYCNKQCPDGCTCSGLSYRCDAVIWEPELASKIPKDVKQLEIIGTDITDLGNETFLSSSNLQLFHSDRFYYCCLLQGSSTLTECLPPQDEFSSCTDLIRSVIQKFLIGIMALSALSGNIIVILIRLISGKDSESKRMGETVQPMLIMNLAIADLLMGCYLFMIAIADVSYLGRYGLHSDDWQTSFACRFAGYLSTISSITSVLFLTIISIDRCHNVMYPLSQRRLREKSAVVVCLCVWVTTIFLSVLPAIVFEENYYGHTSVCLALPLTADRPIGWTYSFFLFIILNLIFFIVIAACYTIIFVIARRSKQFSVSLMNSDRKFNEEQLQIALKVSFLVISDFVCWMPIIIMGFLALTPRAVTGEVYAWTAIVILPINSAVNPHLYTFLIGRARTKKQTFSNRDIDNSGITPNPSPGQQRRKTLAHAESGDYPKWNGSDISHIFTTTSSFILRQSLQLGVLSPTFLSDRQILWDSTPLHFPPGSRIPGSPLQSEPAL</sequence>
<dbReference type="GO" id="GO:0007189">
    <property type="term" value="P:adenylate cyclase-activating G protein-coupled receptor signaling pathway"/>
    <property type="evidence" value="ECO:0007669"/>
    <property type="project" value="TreeGrafter"/>
</dbReference>
<keyword evidence="4" id="KW-0677">Repeat</keyword>
<feature type="transmembrane region" description="Helical" evidence="11">
    <location>
        <begin position="1669"/>
        <end position="1693"/>
    </location>
</feature>
<evidence type="ECO:0000256" key="1">
    <source>
        <dbReference type="ARBA" id="ARBA00004370"/>
    </source>
</evidence>
<feature type="disulfide bond" evidence="9">
    <location>
        <begin position="1249"/>
        <end position="1267"/>
    </location>
</feature>
<dbReference type="SMART" id="SM00192">
    <property type="entry name" value="LDLa"/>
    <property type="match status" value="5"/>
</dbReference>
<dbReference type="Pfam" id="PF00057">
    <property type="entry name" value="Ldl_recept_a"/>
    <property type="match status" value="3"/>
</dbReference>
<evidence type="ECO:0000259" key="14">
    <source>
        <dbReference type="PROSITE" id="PS50041"/>
    </source>
</evidence>
<feature type="transmembrane region" description="Helical" evidence="11">
    <location>
        <begin position="1804"/>
        <end position="1829"/>
    </location>
</feature>
<dbReference type="GO" id="GO:0005509">
    <property type="term" value="F:calcium ion binding"/>
    <property type="evidence" value="ECO:0007669"/>
    <property type="project" value="InterPro"/>
</dbReference>
<dbReference type="InterPro" id="IPR035914">
    <property type="entry name" value="Sperma_CUB_dom_sf"/>
</dbReference>
<dbReference type="SMART" id="SM00231">
    <property type="entry name" value="FA58C"/>
    <property type="match status" value="2"/>
</dbReference>
<dbReference type="InterPro" id="IPR001881">
    <property type="entry name" value="EGF-like_Ca-bd_dom"/>
</dbReference>
<feature type="disulfide bond" evidence="9">
    <location>
        <begin position="1261"/>
        <end position="1276"/>
    </location>
</feature>
<keyword evidence="2" id="KW-0433">Leucine-rich repeat</keyword>
<dbReference type="Gene3D" id="2.60.120.290">
    <property type="entry name" value="Spermadhesin, CUB domain"/>
    <property type="match status" value="1"/>
</dbReference>
<feature type="disulfide bond" evidence="9">
    <location>
        <begin position="1296"/>
        <end position="1314"/>
    </location>
</feature>
<dbReference type="InterPro" id="IPR002172">
    <property type="entry name" value="LDrepeatLR_classA_rpt"/>
</dbReference>
<feature type="domain" description="G-protein coupled receptors family 1 profile" evidence="15">
    <location>
        <begin position="1641"/>
        <end position="1908"/>
    </location>
</feature>
<feature type="transmembrane region" description="Helical" evidence="11">
    <location>
        <begin position="1629"/>
        <end position="1648"/>
    </location>
</feature>
<dbReference type="Gene3D" id="4.10.400.10">
    <property type="entry name" value="Low-density Lipoprotein Receptor"/>
    <property type="match status" value="4"/>
</dbReference>
<feature type="disulfide bond" evidence="8">
    <location>
        <begin position="891"/>
        <end position="908"/>
    </location>
</feature>
<dbReference type="Pfam" id="PF00754">
    <property type="entry name" value="F5_F8_type_C"/>
    <property type="match status" value="2"/>
</dbReference>
<dbReference type="InterPro" id="IPR016187">
    <property type="entry name" value="CTDL_fold"/>
</dbReference>
<dbReference type="SMART" id="SM00034">
    <property type="entry name" value="CLECT"/>
    <property type="match status" value="1"/>
</dbReference>
<dbReference type="OrthoDB" id="5979691at2759"/>
<keyword evidence="6 11" id="KW-0472">Membrane</keyword>
<dbReference type="InterPro" id="IPR001304">
    <property type="entry name" value="C-type_lectin-like"/>
</dbReference>
<comment type="subcellular location">
    <subcellularLocation>
        <location evidence="1">Membrane</location>
    </subcellularLocation>
</comment>
<evidence type="ECO:0000256" key="9">
    <source>
        <dbReference type="PROSITE-ProRule" id="PRU00124"/>
    </source>
</evidence>
<feature type="domain" description="F5/8 type C" evidence="13">
    <location>
        <begin position="323"/>
        <end position="483"/>
    </location>
</feature>
<dbReference type="InterPro" id="IPR018097">
    <property type="entry name" value="EGF_Ca-bd_CS"/>
</dbReference>
<dbReference type="EMBL" id="JAIZAY010000016">
    <property type="protein sequence ID" value="KAJ8026622.1"/>
    <property type="molecule type" value="Genomic_DNA"/>
</dbReference>
<dbReference type="SUPFAM" id="SSF56436">
    <property type="entry name" value="C-type lectin-like"/>
    <property type="match status" value="2"/>
</dbReference>
<dbReference type="InterPro" id="IPR017452">
    <property type="entry name" value="GPCR_Rhodpsn_7TM"/>
</dbReference>